<organism evidence="2 4">
    <name type="scientific">Volvox reticuliferus</name>
    <dbReference type="NCBI Taxonomy" id="1737510"/>
    <lineage>
        <taxon>Eukaryota</taxon>
        <taxon>Viridiplantae</taxon>
        <taxon>Chlorophyta</taxon>
        <taxon>core chlorophytes</taxon>
        <taxon>Chlorophyceae</taxon>
        <taxon>CS clade</taxon>
        <taxon>Chlamydomonadales</taxon>
        <taxon>Volvocaceae</taxon>
        <taxon>Volvox</taxon>
    </lineage>
</organism>
<keyword evidence="4" id="KW-1185">Reference proteome</keyword>
<evidence type="ECO:0000313" key="2">
    <source>
        <dbReference type="EMBL" id="GIL72481.1"/>
    </source>
</evidence>
<dbReference type="EMBL" id="BNCQ01000006">
    <property type="protein sequence ID" value="GIL98972.1"/>
    <property type="molecule type" value="Genomic_DNA"/>
</dbReference>
<accession>A0A8J4BZ80</accession>
<dbReference type="OrthoDB" id="411615at2759"/>
<feature type="compositionally biased region" description="Acidic residues" evidence="1">
    <location>
        <begin position="68"/>
        <end position="91"/>
    </location>
</feature>
<evidence type="ECO:0000313" key="3">
    <source>
        <dbReference type="EMBL" id="GIL98972.1"/>
    </source>
</evidence>
<proteinExistence type="predicted"/>
<evidence type="ECO:0000256" key="1">
    <source>
        <dbReference type="SAM" id="MobiDB-lite"/>
    </source>
</evidence>
<reference evidence="2" key="1">
    <citation type="journal article" date="2021" name="Proc. Natl. Acad. Sci. U.S.A.">
        <title>Three genomes in the algal genus Volvox reveal the fate of a haploid sex-determining region after a transition to homothallism.</title>
        <authorList>
            <person name="Yamamoto K."/>
            <person name="Hamaji T."/>
            <person name="Kawai-Toyooka H."/>
            <person name="Matsuzaki R."/>
            <person name="Takahashi F."/>
            <person name="Nishimura Y."/>
            <person name="Kawachi M."/>
            <person name="Noguchi H."/>
            <person name="Minakuchi Y."/>
            <person name="Umen J.G."/>
            <person name="Toyoda A."/>
            <person name="Nozaki H."/>
        </authorList>
    </citation>
    <scope>NUCLEOTIDE SEQUENCE</scope>
    <source>
        <strain evidence="3">NIES-3785</strain>
        <strain evidence="2">NIES-3786</strain>
    </source>
</reference>
<dbReference type="AlphaFoldDB" id="A0A8J4BZ80"/>
<sequence>MFPLLVPPLLSRMRPAVLCLIPLLEPPQSSWMRPAELIPCLPLLLVPLLIWWVRPAGLAGEAVVEDDDLPPLLDDVDLGGEDEESSSEEDSTPPIRTSAREKRPNTMLRDYVLFAEGKESSEPNTLAEAQARSDWPHWKAAMDEEMKSLLENRTWDLEELPKSAKKIGLKWV</sequence>
<feature type="region of interest" description="Disordered" evidence="1">
    <location>
        <begin position="68"/>
        <end position="104"/>
    </location>
</feature>
<evidence type="ECO:0000313" key="4">
    <source>
        <dbReference type="Proteomes" id="UP000747110"/>
    </source>
</evidence>
<protein>
    <submittedName>
        <fullName evidence="2">Uncharacterized protein</fullName>
    </submittedName>
</protein>
<comment type="caution">
    <text evidence="2">The sequence shown here is derived from an EMBL/GenBank/DDBJ whole genome shotgun (WGS) entry which is preliminary data.</text>
</comment>
<dbReference type="Proteomes" id="UP000722791">
    <property type="component" value="Unassembled WGS sequence"/>
</dbReference>
<dbReference type="Proteomes" id="UP000747110">
    <property type="component" value="Unassembled WGS sequence"/>
</dbReference>
<name>A0A8J4BZ80_9CHLO</name>
<dbReference type="EMBL" id="BNCP01000004">
    <property type="protein sequence ID" value="GIL72481.1"/>
    <property type="molecule type" value="Genomic_DNA"/>
</dbReference>
<gene>
    <name evidence="2" type="ORF">Vretifemale_2843</name>
    <name evidence="3" type="ORF">Vretimale_4171</name>
</gene>